<evidence type="ECO:0000256" key="5">
    <source>
        <dbReference type="ARBA" id="ARBA00023136"/>
    </source>
</evidence>
<evidence type="ECO:0000313" key="9">
    <source>
        <dbReference type="Proteomes" id="UP000809081"/>
    </source>
</evidence>
<gene>
    <name evidence="8" type="ORF">JOC31_000481</name>
</gene>
<evidence type="ECO:0000256" key="2">
    <source>
        <dbReference type="ARBA" id="ARBA00022448"/>
    </source>
</evidence>
<dbReference type="PANTHER" id="PTHR30177">
    <property type="entry name" value="GLYCINE BETAINE/L-PROLINE TRANSPORT SYSTEM PERMEASE PROTEIN PROW"/>
    <property type="match status" value="1"/>
</dbReference>
<evidence type="ECO:0000256" key="3">
    <source>
        <dbReference type="ARBA" id="ARBA00022692"/>
    </source>
</evidence>
<dbReference type="CDD" id="cd06261">
    <property type="entry name" value="TM_PBP2"/>
    <property type="match status" value="1"/>
</dbReference>
<feature type="domain" description="ABC transmembrane type-1" evidence="7">
    <location>
        <begin position="16"/>
        <end position="200"/>
    </location>
</feature>
<feature type="transmembrane region" description="Helical" evidence="6">
    <location>
        <begin position="177"/>
        <end position="198"/>
    </location>
</feature>
<protein>
    <submittedName>
        <fullName evidence="8">Osmoprotectant transport system permease protein</fullName>
    </submittedName>
</protein>
<dbReference type="RefSeq" id="WP_205016613.1">
    <property type="nucleotide sequence ID" value="NZ_JAFBEI010000007.1"/>
</dbReference>
<dbReference type="InterPro" id="IPR000515">
    <property type="entry name" value="MetI-like"/>
</dbReference>
<keyword evidence="5 6" id="KW-0472">Membrane</keyword>
<feature type="transmembrane region" description="Helical" evidence="6">
    <location>
        <begin position="79"/>
        <end position="101"/>
    </location>
</feature>
<dbReference type="InterPro" id="IPR051204">
    <property type="entry name" value="ABC_transp_perm/SBD"/>
</dbReference>
<evidence type="ECO:0000313" key="8">
    <source>
        <dbReference type="EMBL" id="MBM7635680.1"/>
    </source>
</evidence>
<comment type="caution">
    <text evidence="8">The sequence shown here is derived from an EMBL/GenBank/DDBJ whole genome shotgun (WGS) entry which is preliminary data.</text>
</comment>
<evidence type="ECO:0000256" key="1">
    <source>
        <dbReference type="ARBA" id="ARBA00004141"/>
    </source>
</evidence>
<dbReference type="Proteomes" id="UP000809081">
    <property type="component" value="Unassembled WGS sequence"/>
</dbReference>
<dbReference type="Gene3D" id="1.10.3720.10">
    <property type="entry name" value="MetI-like"/>
    <property type="match status" value="1"/>
</dbReference>
<dbReference type="EMBL" id="JAFBEI010000007">
    <property type="protein sequence ID" value="MBM7635680.1"/>
    <property type="molecule type" value="Genomic_DNA"/>
</dbReference>
<organism evidence="8 9">
    <name type="scientific">Streptococcus saliviloxodontae</name>
    <dbReference type="NCBI Taxonomy" id="1349416"/>
    <lineage>
        <taxon>Bacteria</taxon>
        <taxon>Bacillati</taxon>
        <taxon>Bacillota</taxon>
        <taxon>Bacilli</taxon>
        <taxon>Lactobacillales</taxon>
        <taxon>Streptococcaceae</taxon>
        <taxon>Streptococcus</taxon>
    </lineage>
</organism>
<evidence type="ECO:0000256" key="4">
    <source>
        <dbReference type="ARBA" id="ARBA00022989"/>
    </source>
</evidence>
<keyword evidence="3 6" id="KW-0812">Transmembrane</keyword>
<dbReference type="InterPro" id="IPR035906">
    <property type="entry name" value="MetI-like_sf"/>
</dbReference>
<sequence>MIDYLQTSADKLISATLEHIILSGTALVIALLLAMVVSVLLWFNPYLRQVSVYVLSLLYAIPSFALFALLIPLTGLGTTTAIIVLVIYAQYILVRTFIAGLTQVDSSIVEAAMGMGMSKRQLLFKVELPLAQASLFSGLRLAATSIIAIATIASTINGGGLGVILFDGLRTLSMPKLIWGILLTIGLSILTNFIIYLIEELCRPEGK</sequence>
<dbReference type="Pfam" id="PF00528">
    <property type="entry name" value="BPD_transp_1"/>
    <property type="match status" value="1"/>
</dbReference>
<evidence type="ECO:0000259" key="7">
    <source>
        <dbReference type="PROSITE" id="PS50928"/>
    </source>
</evidence>
<comment type="subcellular location">
    <subcellularLocation>
        <location evidence="6">Cell membrane</location>
        <topology evidence="6">Multi-pass membrane protein</topology>
    </subcellularLocation>
    <subcellularLocation>
        <location evidence="1">Membrane</location>
        <topology evidence="1">Multi-pass membrane protein</topology>
    </subcellularLocation>
</comment>
<feature type="transmembrane region" description="Helical" evidence="6">
    <location>
        <begin position="145"/>
        <end position="165"/>
    </location>
</feature>
<dbReference type="PROSITE" id="PS50928">
    <property type="entry name" value="ABC_TM1"/>
    <property type="match status" value="1"/>
</dbReference>
<evidence type="ECO:0000256" key="6">
    <source>
        <dbReference type="RuleBase" id="RU363032"/>
    </source>
</evidence>
<name>A0ABS2PL19_9STRE</name>
<accession>A0ABS2PL19</accession>
<reference evidence="8 9" key="1">
    <citation type="submission" date="2021-01" db="EMBL/GenBank/DDBJ databases">
        <title>Genomic Encyclopedia of Type Strains, Phase IV (KMG-IV): sequencing the most valuable type-strain genomes for metagenomic binning, comparative biology and taxonomic classification.</title>
        <authorList>
            <person name="Goeker M."/>
        </authorList>
    </citation>
    <scope>NUCLEOTIDE SEQUENCE [LARGE SCALE GENOMIC DNA]</scope>
    <source>
        <strain evidence="8 9">DSM 27513</strain>
    </source>
</reference>
<feature type="transmembrane region" description="Helical" evidence="6">
    <location>
        <begin position="50"/>
        <end position="73"/>
    </location>
</feature>
<comment type="similarity">
    <text evidence="6">Belongs to the binding-protein-dependent transport system permease family.</text>
</comment>
<keyword evidence="2 6" id="KW-0813">Transport</keyword>
<keyword evidence="4 6" id="KW-1133">Transmembrane helix</keyword>
<keyword evidence="9" id="KW-1185">Reference proteome</keyword>
<proteinExistence type="inferred from homology"/>
<dbReference type="PANTHER" id="PTHR30177:SF4">
    <property type="entry name" value="OSMOPROTECTANT IMPORT PERMEASE PROTEIN OSMW"/>
    <property type="match status" value="1"/>
</dbReference>
<feature type="transmembrane region" description="Helical" evidence="6">
    <location>
        <begin position="20"/>
        <end position="43"/>
    </location>
</feature>
<dbReference type="SUPFAM" id="SSF161098">
    <property type="entry name" value="MetI-like"/>
    <property type="match status" value="1"/>
</dbReference>